<dbReference type="STRING" id="48269.A0A183MEE3"/>
<sequence>MVVGGSRHETLDTGFVLLGTRQQGVPVILRELVFPDGLDLVIELNELNIYDPMKCRSGNYRGKVNIAFDGTECLDWIDHKSFYKPYWSDDEARKHKNYCRNPGNDSSGPWCVVGIGRFKYCDVPRCGYLLILIPYSILAEHIGCYEGNGADYNGDQDQTSDGQPCAKWRISNSRKEVGPIYRYRLQYNETTSKLLSNSDYELDNFRSCRNPGGVKSQPWCYPIKVRGVSSGIQHCDIPKCSDPGTLGYPLFINGSQCMPNFVLQKQFVKLESSTVVVVDYCVAPHGFIYQRHNNAKYNKFKQFCLFLVGKTMYCPAGFMRTRRFQPSLEFIGHLSGPTAWRPTFDNILQIITCCVKSEFWTNSTRTPYISIEKVSQYKGDYSTSTSNNNNNNNGKEAQELRNIDTTISPFTNEDEDWFYLKPRRRITVGDFFPLRRRKWITRWKRSIFENDTDDNVASEITNSDSLSSSSSSSSSYSLTSSSITSLYNPETSYTPQSTILDPPLFVSIYQCPPVKGTSRLVAPLFRNVLPDETLSDVLQNLFPEISCEYREAKSEFIPNAETRISQLALLINEPTCPVGFVKTQISRRVVFILGTSISLCWSISNRYKLDTITNRNQLPIGNYCLITDHSLDNVKSNYLQETDKDKRYNYKCPQGLRQNEINFVQVGYRLKLCCSVNSLTNFTDYEDDTKLDKINYQAPLGITSPFAIIQNGPTCPIFYSGNVKLTVVQYNRPIPRPYGDQIELIGPDNPVKLDGIPNIIICQYLNQEIKLGVKSLRYDCDGLGHREVMSYGGATCGFEANSTVVFPPGKYCFLQLSSTCPTGFISRSGVDRFGFSLQSLGSTCCRTEESIGAIKLPINLEAPFKLPAVYQPCQAIENFSVDAELHQCVYYPKGNRSHIMLVWPRVVSSLNDTVNGSDNNKTSVPKYCSKLPGKRVGFRRSQLGRLSALFFNIMQDQWLTYKRPRWTTRTSDSSDICFNELNLENIPTLIHPSTGYCISVFGNCPYKFFREVGAAPYMNTVICCLIKEYIPEVDKLNQTSSSSSSSTTTSINTPTVRSFVTLGWPTKDDKKELKNFTGTKVLTTYEQTDSQKYLKDLNYCPQFRDIQLKRRIVESMYIPENVSLSSRSQNKQVFGQYKNLLTLFNVSKSNGLHFDIQTGIWSENDIVHVIYCEYGTGKTPGTDDHRNWPVANYAIPKSLNDCPKGSVKATMRHQQDRYGFHYSQPIHLDGVYFKRKKDILLDYCVFTDDQTAHRTGNYGGEESLPAGHYCVLRVNGNCPVDFSEGLLSILEGPEKLTRSKDTSDSQINRNIDLLQQTTTSTPDIIRIRAHMKESTSKIDRLNYHFCCRTDSPSVDSPIDGFPAETGPFYLYRVGDKCQQITGMHVTEEYICVDAPNRGDPNWWSIDQNHTWSPYNVKGLTPARVPYHDFCDVEINLCYYEQAAPVSENEVTESYYFQSEWPLGQYALPNVHRNDLDKACPPGFTQHYYSLINNQAAFFELELMPMSLGPYFLELMGHNYSALNVHYCERNNPNINDELVNETGEVIIEGNNEEEIVTTTTTSSSSSSSSSSSIITGLLGDDKKLPEFQWPKGDYCVISTADNHQCPPGLHRHARAFSELCCRTDNIKDPKPVNWPFIEDFFLFGGEKCLPIKDTHVERYLVRLVSGSEGKHEPQWDVLCHYLPISWMNDTIEWPTGEYMLPIGRRSGLRTSYVTTIASDNEQNNTTASSTNVQDGKNFISGSKYQCPETFERKRFIFASSETEQQLLSNPNTNTETIFNITAYVTMEFCVHTNEQNSSSGTTSKISTWPAGDYCIFTMNTHCPIGMKASREFPLKIPRFILKSIHSISPDGEIIPNSHWHEDIENHVVYFMQCCREDKTLLLRVPPSKDGFYLASSSGLCSSVPGTVLDREKITTYLTSPLHSNSNTMINNRKSTVLSEKDMLLYRETLAQREGLLYLCYYHPAKGIDYTTSILGTRYSISQNISEKDIDEIARLCGCAPNAFCLLNKQAECICKPGYFGDGRYVCAPITPLTDECADLCDPSAVCAEHLGVSLKKKQLLSHMCICRPGFVGDGFSCKSDCVARECQPFSRCIHNIPRGITECVCIEGTILSGTRCHLDVYKTLEQEKDLPQFIVDHDHCLSSETQLALRTLNPPKYFYIFVPSNVTNMVVEGSRQETLDPGFVLLGTRQQGVPVILRELVLPGRFDPVSPSFTIRDIIRSCTDVKEHIVVRSKPLTLNELKYATVQSPIKLITENNTVIEVYPMNGTLMIDGHLAQFEIVKFVNGELYYLSNPLKRTVLPRQVFIHRAFWKQQTDDILVEETEDHASS</sequence>
<comment type="caution">
    <text evidence="3">Lacks conserved residue(s) required for the propagation of feature annotation.</text>
</comment>
<reference evidence="6 7" key="1">
    <citation type="submission" date="2018-11" db="EMBL/GenBank/DDBJ databases">
        <authorList>
            <consortium name="Pathogen Informatics"/>
        </authorList>
    </citation>
    <scope>NUCLEOTIDE SEQUENCE [LARGE SCALE GENOMIC DNA]</scope>
    <source>
        <strain evidence="6 7">Zambia</strain>
    </source>
</reference>
<dbReference type="PANTHER" id="PTHR19324:SF33">
    <property type="entry name" value="MUCIN-5AC"/>
    <property type="match status" value="1"/>
</dbReference>
<evidence type="ECO:0000256" key="2">
    <source>
        <dbReference type="ARBA" id="ARBA00023157"/>
    </source>
</evidence>
<dbReference type="InterPro" id="IPR018056">
    <property type="entry name" value="Kringle_CS"/>
</dbReference>
<protein>
    <submittedName>
        <fullName evidence="6">Uncharacterized protein</fullName>
    </submittedName>
</protein>
<evidence type="ECO:0000313" key="6">
    <source>
        <dbReference type="EMBL" id="VDP15799.1"/>
    </source>
</evidence>
<dbReference type="SUPFAM" id="SSF57440">
    <property type="entry name" value="Kringle-like"/>
    <property type="match status" value="2"/>
</dbReference>
<dbReference type="InterPro" id="IPR038178">
    <property type="entry name" value="Kringle_sf"/>
</dbReference>
<organism evidence="6 7">
    <name type="scientific">Schistosoma margrebowiei</name>
    <dbReference type="NCBI Taxonomy" id="48269"/>
    <lineage>
        <taxon>Eukaryota</taxon>
        <taxon>Metazoa</taxon>
        <taxon>Spiralia</taxon>
        <taxon>Lophotrochozoa</taxon>
        <taxon>Platyhelminthes</taxon>
        <taxon>Trematoda</taxon>
        <taxon>Digenea</taxon>
        <taxon>Strigeidida</taxon>
        <taxon>Schistosomatoidea</taxon>
        <taxon>Schistosomatidae</taxon>
        <taxon>Schistosoma</taxon>
    </lineage>
</organism>
<dbReference type="InterPro" id="IPR031569">
    <property type="entry name" value="ApeC"/>
</dbReference>
<dbReference type="Pfam" id="PF00051">
    <property type="entry name" value="Kringle"/>
    <property type="match status" value="2"/>
</dbReference>
<gene>
    <name evidence="6" type="ORF">SMRZ_LOCUS14418</name>
</gene>
<feature type="region of interest" description="Disordered" evidence="5">
    <location>
        <begin position="458"/>
        <end position="480"/>
    </location>
</feature>
<keyword evidence="1 4" id="KW-0420">Kringle</keyword>
<keyword evidence="7" id="KW-1185">Reference proteome</keyword>
<dbReference type="Gene3D" id="2.40.20.10">
    <property type="entry name" value="Plasminogen Kringle 4"/>
    <property type="match status" value="2"/>
</dbReference>
<dbReference type="InterPro" id="IPR013806">
    <property type="entry name" value="Kringle-like"/>
</dbReference>
<name>A0A183MEE3_9TREM</name>
<evidence type="ECO:0000256" key="5">
    <source>
        <dbReference type="SAM" id="MobiDB-lite"/>
    </source>
</evidence>
<evidence type="ECO:0000256" key="1">
    <source>
        <dbReference type="ARBA" id="ARBA00022572"/>
    </source>
</evidence>
<dbReference type="SMART" id="SM00181">
    <property type="entry name" value="EGF"/>
    <property type="match status" value="3"/>
</dbReference>
<dbReference type="InterPro" id="IPR000001">
    <property type="entry name" value="Kringle"/>
</dbReference>
<dbReference type="Pfam" id="PF24148">
    <property type="entry name" value="ApeC_platyh"/>
    <property type="match status" value="1"/>
</dbReference>
<feature type="disulfide bond" evidence="3">
    <location>
        <begin position="2036"/>
        <end position="2046"/>
    </location>
</feature>
<evidence type="ECO:0000313" key="7">
    <source>
        <dbReference type="Proteomes" id="UP000277204"/>
    </source>
</evidence>
<dbReference type="Pfam" id="PF16977">
    <property type="entry name" value="ApeC"/>
    <property type="match status" value="3"/>
</dbReference>
<dbReference type="SMART" id="SM00130">
    <property type="entry name" value="KR"/>
    <property type="match status" value="2"/>
</dbReference>
<dbReference type="InterPro" id="IPR000742">
    <property type="entry name" value="EGF"/>
</dbReference>
<dbReference type="Proteomes" id="UP000277204">
    <property type="component" value="Unassembled WGS sequence"/>
</dbReference>
<dbReference type="SUPFAM" id="SSF57184">
    <property type="entry name" value="Growth factor receptor domain"/>
    <property type="match status" value="1"/>
</dbReference>
<feature type="compositionally biased region" description="Low complexity" evidence="5">
    <location>
        <begin position="463"/>
        <end position="480"/>
    </location>
</feature>
<dbReference type="PROSITE" id="PS50070">
    <property type="entry name" value="KRINGLE_2"/>
    <property type="match status" value="2"/>
</dbReference>
<evidence type="ECO:0000256" key="3">
    <source>
        <dbReference type="PROSITE-ProRule" id="PRU00076"/>
    </source>
</evidence>
<dbReference type="EMBL" id="UZAI01016779">
    <property type="protein sequence ID" value="VDP15799.1"/>
    <property type="molecule type" value="Genomic_DNA"/>
</dbReference>
<dbReference type="PROSITE" id="PS50026">
    <property type="entry name" value="EGF_3"/>
    <property type="match status" value="1"/>
</dbReference>
<dbReference type="InterPro" id="IPR056359">
    <property type="entry name" value="ApeC_platyh"/>
</dbReference>
<evidence type="ECO:0000256" key="4">
    <source>
        <dbReference type="PROSITE-ProRule" id="PRU00121"/>
    </source>
</evidence>
<proteinExistence type="predicted"/>
<dbReference type="InterPro" id="IPR009030">
    <property type="entry name" value="Growth_fac_rcpt_cys_sf"/>
</dbReference>
<keyword evidence="2 3" id="KW-1015">Disulfide bond</keyword>
<dbReference type="PANTHER" id="PTHR19324">
    <property type="entry name" value="PERFORIN-LIKE PROTEIN 1"/>
    <property type="match status" value="1"/>
</dbReference>
<dbReference type="PROSITE" id="PS00021">
    <property type="entry name" value="KRINGLE_1"/>
    <property type="match status" value="1"/>
</dbReference>
<dbReference type="Gene3D" id="2.10.25.10">
    <property type="entry name" value="Laminin"/>
    <property type="match status" value="2"/>
</dbReference>
<accession>A0A183MEE3</accession>
<keyword evidence="3" id="KW-0245">EGF-like domain</keyword>